<comment type="function">
    <text evidence="1 6">Exhibits S-adenosyl-L-methionine-dependent methyltransferase activity.</text>
</comment>
<protein>
    <recommendedName>
        <fullName evidence="6">S-adenosyl-L-methionine-dependent methyltransferase</fullName>
        <ecNumber evidence="6">2.1.1.-</ecNumber>
    </recommendedName>
</protein>
<proteinExistence type="inferred from homology"/>
<organism evidence="7 8">
    <name type="scientific">Mycolicibacterium lutetiense</name>
    <dbReference type="NCBI Taxonomy" id="1641992"/>
    <lineage>
        <taxon>Bacteria</taxon>
        <taxon>Bacillati</taxon>
        <taxon>Actinomycetota</taxon>
        <taxon>Actinomycetes</taxon>
        <taxon>Mycobacteriales</taxon>
        <taxon>Mycobacteriaceae</taxon>
        <taxon>Mycolicibacterium</taxon>
    </lineage>
</organism>
<keyword evidence="8" id="KW-1185">Reference proteome</keyword>
<dbReference type="GO" id="GO:0032259">
    <property type="term" value="P:methylation"/>
    <property type="evidence" value="ECO:0007669"/>
    <property type="project" value="UniProtKB-KW"/>
</dbReference>
<dbReference type="InterPro" id="IPR007213">
    <property type="entry name" value="Ppm1/Ppm2/Tcmp"/>
</dbReference>
<comment type="similarity">
    <text evidence="2 6">Belongs to the UPF0677 family.</text>
</comment>
<dbReference type="PANTHER" id="PTHR43619:SF2">
    <property type="entry name" value="S-ADENOSYL-L-METHIONINE-DEPENDENT METHYLTRANSFERASES SUPERFAMILY PROTEIN"/>
    <property type="match status" value="1"/>
</dbReference>
<dbReference type="EMBL" id="JAGIOP010000002">
    <property type="protein sequence ID" value="MBP2452991.1"/>
    <property type="molecule type" value="Genomic_DNA"/>
</dbReference>
<evidence type="ECO:0000256" key="4">
    <source>
        <dbReference type="ARBA" id="ARBA00022679"/>
    </source>
</evidence>
<dbReference type="RefSeq" id="WP_209917476.1">
    <property type="nucleotide sequence ID" value="NZ_JAGIOP010000002.1"/>
</dbReference>
<dbReference type="Pfam" id="PF04072">
    <property type="entry name" value="LCM"/>
    <property type="match status" value="1"/>
</dbReference>
<evidence type="ECO:0000256" key="1">
    <source>
        <dbReference type="ARBA" id="ARBA00003907"/>
    </source>
</evidence>
<reference evidence="7 8" key="1">
    <citation type="submission" date="2021-03" db="EMBL/GenBank/DDBJ databases">
        <title>Sequencing the genomes of 1000 actinobacteria strains.</title>
        <authorList>
            <person name="Klenk H.-P."/>
        </authorList>
    </citation>
    <scope>NUCLEOTIDE SEQUENCE [LARGE SCALE GENOMIC DNA]</scope>
    <source>
        <strain evidence="7 8">DSM 46713</strain>
    </source>
</reference>
<keyword evidence="4" id="KW-0808">Transferase</keyword>
<sequence length="289" mass="32436">MSNPVAATAVGPMVLAAVEQYEPVERRLVDDDMALSFLPAGVRAFTRTTRWSVARRLLVQATERSGPGLWANLTCRKRYLGDKLTQALSDIDAVVILGAGLDTKAYRLARHSAIPVFEVDLPVNIERKRSVVHGALGTVPDSVHLVPVDFEHDDLATELARHGHRGEHRTFFVWEGVTQYLTADGVRSTFEFLRSAAPGSRLAFTYVRSDFIDGTHRYGAESLYRRFRVRSQLWQFGLEPDRVAAFIEPYGWQLTEQAGPDYLTEHYISPAGRKLTASQVEWIAYAEKC</sequence>
<dbReference type="EC" id="2.1.1.-" evidence="6"/>
<dbReference type="NCBIfam" id="TIGR00027">
    <property type="entry name" value="mthyl_TIGR00027"/>
    <property type="match status" value="1"/>
</dbReference>
<evidence type="ECO:0000313" key="7">
    <source>
        <dbReference type="EMBL" id="MBP2452991.1"/>
    </source>
</evidence>
<gene>
    <name evidence="7" type="ORF">JOF57_002904</name>
</gene>
<dbReference type="InterPro" id="IPR011610">
    <property type="entry name" value="SAM_mthyl_Trfase_ML2640-like"/>
</dbReference>
<name>A0ABS4ZU00_9MYCO</name>
<evidence type="ECO:0000256" key="2">
    <source>
        <dbReference type="ARBA" id="ARBA00008138"/>
    </source>
</evidence>
<keyword evidence="3 6" id="KW-0489">Methyltransferase</keyword>
<dbReference type="Proteomes" id="UP000694460">
    <property type="component" value="Unassembled WGS sequence"/>
</dbReference>
<evidence type="ECO:0000256" key="3">
    <source>
        <dbReference type="ARBA" id="ARBA00022603"/>
    </source>
</evidence>
<evidence type="ECO:0000256" key="5">
    <source>
        <dbReference type="ARBA" id="ARBA00022691"/>
    </source>
</evidence>
<keyword evidence="5 6" id="KW-0949">S-adenosyl-L-methionine</keyword>
<accession>A0ABS4ZU00</accession>
<comment type="caution">
    <text evidence="7">The sequence shown here is derived from an EMBL/GenBank/DDBJ whole genome shotgun (WGS) entry which is preliminary data.</text>
</comment>
<evidence type="ECO:0000256" key="6">
    <source>
        <dbReference type="RuleBase" id="RU362030"/>
    </source>
</evidence>
<dbReference type="Gene3D" id="3.40.50.150">
    <property type="entry name" value="Vaccinia Virus protein VP39"/>
    <property type="match status" value="1"/>
</dbReference>
<dbReference type="PANTHER" id="PTHR43619">
    <property type="entry name" value="S-ADENOSYL-L-METHIONINE-DEPENDENT METHYLTRANSFERASE YKTD-RELATED"/>
    <property type="match status" value="1"/>
</dbReference>
<dbReference type="GO" id="GO:0008168">
    <property type="term" value="F:methyltransferase activity"/>
    <property type="evidence" value="ECO:0007669"/>
    <property type="project" value="UniProtKB-KW"/>
</dbReference>
<evidence type="ECO:0000313" key="8">
    <source>
        <dbReference type="Proteomes" id="UP000694460"/>
    </source>
</evidence>
<dbReference type="SUPFAM" id="SSF53335">
    <property type="entry name" value="S-adenosyl-L-methionine-dependent methyltransferases"/>
    <property type="match status" value="1"/>
</dbReference>
<dbReference type="InterPro" id="IPR029063">
    <property type="entry name" value="SAM-dependent_MTases_sf"/>
</dbReference>